<reference evidence="2" key="1">
    <citation type="submission" date="2024-03" db="EMBL/GenBank/DDBJ databases">
        <title>WGS assembly of Saponaria officinalis var. Norfolk2.</title>
        <authorList>
            <person name="Jenkins J."/>
            <person name="Shu S."/>
            <person name="Grimwood J."/>
            <person name="Barry K."/>
            <person name="Goodstein D."/>
            <person name="Schmutz J."/>
            <person name="Leebens-Mack J."/>
            <person name="Osbourn A."/>
        </authorList>
    </citation>
    <scope>NUCLEOTIDE SEQUENCE [LARGE SCALE GENOMIC DNA]</scope>
    <source>
        <strain evidence="2">JIC</strain>
    </source>
</reference>
<dbReference type="InterPro" id="IPR014729">
    <property type="entry name" value="Rossmann-like_a/b/a_fold"/>
</dbReference>
<feature type="domain" description="Photolyase/cryptochrome alpha/beta" evidence="1">
    <location>
        <begin position="55"/>
        <end position="180"/>
    </location>
</feature>
<dbReference type="InterPro" id="IPR006050">
    <property type="entry name" value="DNA_photolyase_N"/>
</dbReference>
<dbReference type="Gene3D" id="3.40.50.620">
    <property type="entry name" value="HUPs"/>
    <property type="match status" value="1"/>
</dbReference>
<dbReference type="PANTHER" id="PTHR47832:SF1">
    <property type="entry name" value="DNA PHOTOLYASE"/>
    <property type="match status" value="1"/>
</dbReference>
<accession>A0AAW1KYJ9</accession>
<dbReference type="InterPro" id="IPR036155">
    <property type="entry name" value="Crypto/Photolyase_N_sf"/>
</dbReference>
<comment type="caution">
    <text evidence="2">The sequence shown here is derived from an EMBL/GenBank/DDBJ whole genome shotgun (WGS) entry which is preliminary data.</text>
</comment>
<dbReference type="SUPFAM" id="SSF53474">
    <property type="entry name" value="alpha/beta-Hydrolases"/>
    <property type="match status" value="1"/>
</dbReference>
<dbReference type="AlphaFoldDB" id="A0AAW1KYJ9"/>
<proteinExistence type="predicted"/>
<dbReference type="EMBL" id="JBDFQZ010000005">
    <property type="protein sequence ID" value="KAK9724489.1"/>
    <property type="molecule type" value="Genomic_DNA"/>
</dbReference>
<evidence type="ECO:0000259" key="1">
    <source>
        <dbReference type="PROSITE" id="PS51645"/>
    </source>
</evidence>
<dbReference type="Pfam" id="PF00875">
    <property type="entry name" value="DNA_photolyase"/>
    <property type="match status" value="1"/>
</dbReference>
<dbReference type="PANTHER" id="PTHR47832">
    <property type="entry name" value="DNA PHOTOLYASE"/>
    <property type="match status" value="1"/>
</dbReference>
<dbReference type="SUPFAM" id="SSF52425">
    <property type="entry name" value="Cryptochrome/photolyase, N-terminal domain"/>
    <property type="match status" value="1"/>
</dbReference>
<gene>
    <name evidence="2" type="ORF">RND81_05G076500</name>
</gene>
<dbReference type="Pfam" id="PF12697">
    <property type="entry name" value="Abhydrolase_6"/>
    <property type="match status" value="1"/>
</dbReference>
<sequence length="721" mass="80684">MALLITPPPLFLSPPSTAAATTAPSFQLRRRSLSISSKLKVPERSSVAIGGGYGGSAVVWFKHDLRVDDHGGVVAASKHRNVVPVYVFDNRILSRYDDEMVELLLIAVEGLRRSLKEQGSNLMIRFGRAENILHGLVKEVKATIVYAEEEVEYDLRCLIDVVKEALAADHDLEWKPKIDLWRTSFYDVKNLDDLPPFFRDVKKLQFDESLFGIPKLPSSEAELDWGHLPTINDVSEFMNHFKKEKEQWFSIKDVSAEAIFRRDHAKLINSLGSVDVESRLSNLGEGSQNINGSQRKRPKSSTVFNTSKGNIVAGETKVVLNALAAYLRYLEGTARDDWQEVHQRLRETESRTGASFLALFGPALQLGIISGRRIHYEAIKYEKERNGGFLSPFGYSAATVAAAIDTVCSVEWYSLLNLKSQQRKGEPYPNRVWRWKGHLIQYTVVGCEGPAVLLVHGFGAFYEHYRDSLCSIADGGNRVWALTLLGFGKSEKPNIVYTELMWAELLRDFIVEVVGEPAHLVGNSIGGYFISIVAGLWPSLVKSIVLINTAGECIPEFSSLLFSKERNISGAAWLGARALVQYLRFSIGSLLKNCYPTRTERADDWLINEMLRASYDPGSSEVLESVFSFNLSIPLNHLLSRSKDTTLIIQGMKDPISDSTSKLANFRKYCEGIAYKELDAGHCPHDECPEAVNLVICDWILRIESTIRNDSFDSSLTSRCT</sequence>
<evidence type="ECO:0000313" key="3">
    <source>
        <dbReference type="Proteomes" id="UP001443914"/>
    </source>
</evidence>
<name>A0AAW1KYJ9_SAPOF</name>
<dbReference type="PROSITE" id="PS51645">
    <property type="entry name" value="PHR_CRY_ALPHA_BETA"/>
    <property type="match status" value="1"/>
</dbReference>
<dbReference type="Gene3D" id="3.40.50.1820">
    <property type="entry name" value="alpha/beta hydrolase"/>
    <property type="match status" value="1"/>
</dbReference>
<protein>
    <recommendedName>
        <fullName evidence="1">Photolyase/cryptochrome alpha/beta domain-containing protein</fullName>
    </recommendedName>
</protein>
<dbReference type="InterPro" id="IPR000073">
    <property type="entry name" value="AB_hydrolase_1"/>
</dbReference>
<dbReference type="PRINTS" id="PR00111">
    <property type="entry name" value="ABHYDROLASE"/>
</dbReference>
<keyword evidence="3" id="KW-1185">Reference proteome</keyword>
<dbReference type="InterPro" id="IPR029058">
    <property type="entry name" value="AB_hydrolase_fold"/>
</dbReference>
<dbReference type="Proteomes" id="UP001443914">
    <property type="component" value="Unassembled WGS sequence"/>
</dbReference>
<evidence type="ECO:0000313" key="2">
    <source>
        <dbReference type="EMBL" id="KAK9724489.1"/>
    </source>
</evidence>
<organism evidence="2 3">
    <name type="scientific">Saponaria officinalis</name>
    <name type="common">Common soapwort</name>
    <name type="synonym">Lychnis saponaria</name>
    <dbReference type="NCBI Taxonomy" id="3572"/>
    <lineage>
        <taxon>Eukaryota</taxon>
        <taxon>Viridiplantae</taxon>
        <taxon>Streptophyta</taxon>
        <taxon>Embryophyta</taxon>
        <taxon>Tracheophyta</taxon>
        <taxon>Spermatophyta</taxon>
        <taxon>Magnoliopsida</taxon>
        <taxon>eudicotyledons</taxon>
        <taxon>Gunneridae</taxon>
        <taxon>Pentapetalae</taxon>
        <taxon>Caryophyllales</taxon>
        <taxon>Caryophyllaceae</taxon>
        <taxon>Caryophylleae</taxon>
        <taxon>Saponaria</taxon>
    </lineage>
</organism>